<feature type="disulfide bond" evidence="1">
    <location>
        <begin position="516"/>
        <end position="525"/>
    </location>
</feature>
<keyword evidence="2" id="KW-0732">Signal</keyword>
<reference evidence="4" key="3">
    <citation type="submission" date="2025-09" db="UniProtKB">
        <authorList>
            <consortium name="Ensembl"/>
        </authorList>
    </citation>
    <scope>IDENTIFICATION</scope>
</reference>
<keyword evidence="1" id="KW-0245">EGF-like domain</keyword>
<dbReference type="PANTHER" id="PTHR40472">
    <property type="entry name" value="RICIN B-TYPE LECTIN DOMAIN-CONTAINING PROTEIN"/>
    <property type="match status" value="1"/>
</dbReference>
<dbReference type="Gene3D" id="2.10.25.10">
    <property type="entry name" value="Laminin"/>
    <property type="match status" value="1"/>
</dbReference>
<dbReference type="PANTHER" id="PTHR40472:SF6">
    <property type="entry name" value="RICIN B-TYPE LECTIN DOMAIN-CONTAINING PROTEIN"/>
    <property type="match status" value="1"/>
</dbReference>
<feature type="chain" id="PRO_5021460735" description="EGF-like domain-containing protein" evidence="2">
    <location>
        <begin position="44"/>
        <end position="567"/>
    </location>
</feature>
<dbReference type="GeneTree" id="ENSGT01140000282662"/>
<dbReference type="Proteomes" id="UP000314980">
    <property type="component" value="Unassembled WGS sequence"/>
</dbReference>
<dbReference type="Ensembl" id="ENSLCAT00010044408.1">
    <property type="protein sequence ID" value="ENSLCAP00010043348.1"/>
    <property type="gene ID" value="ENSLCAG00010020199.1"/>
</dbReference>
<dbReference type="Pfam" id="PF00008">
    <property type="entry name" value="EGF"/>
    <property type="match status" value="1"/>
</dbReference>
<comment type="caution">
    <text evidence="1">Lacks conserved residue(s) required for the propagation of feature annotation.</text>
</comment>
<name>A0A4W6EW06_LATCA</name>
<feature type="signal peptide" evidence="2">
    <location>
        <begin position="1"/>
        <end position="43"/>
    </location>
</feature>
<dbReference type="InterPro" id="IPR039051">
    <property type="entry name" value="SE-CTX-like"/>
</dbReference>
<dbReference type="SMART" id="SM00181">
    <property type="entry name" value="EGF"/>
    <property type="match status" value="1"/>
</dbReference>
<evidence type="ECO:0000256" key="2">
    <source>
        <dbReference type="SAM" id="SignalP"/>
    </source>
</evidence>
<sequence>MYSVKENIPCYVICVAVMASPRWSTSMLLPSLILLLYWTTSSAWSHDSTSTDLFPPHRVKRELPFRTREEVTASVQFSKDTLTIINEVIGKKNPETLSGVLKGISVFTKVCLQFIRLASPIANLVLALVPQENPLKELREGFAEVNRKLDSLSLQISNLATDVEWFNYASVYSQDEVRILNAWKKFDEFRENSGLVNTAEDKLRLAEIFTNYYENTAVEASVANLYHYLTVSSTSLSGNLNNLLKKKFKCSIREIGKYNIYFSSLLVKGMFLNQLYWDLVGFNPSGKEAEQTQMFKTVSKAQISAVKFCLDNYKKYMEKDVEEIGKAMNPDDKTAIAAQVKKALDNKYNWYNWVVLVYNTDQEQKYIYRYSMTNVPVGKITVAVGYTQKTNEERKEEVKNQLISCYQERWSGWGRTASVERTLCEDIEHKKVCSHEVAGVPVTEYIKVMYSSYSTVNDFVVDPNALQSFKCKWGILNPYNIHIYYSKTLPVCDPDPCQNGGKCERLLDSNDHLCKCPDRYYGDRCENDAKIRRSPVAKLEHPVPDISTLNIKLDKILKRLGLTSSNH</sequence>
<organism evidence="4 5">
    <name type="scientific">Lates calcarifer</name>
    <name type="common">Barramundi</name>
    <name type="synonym">Holocentrus calcarifer</name>
    <dbReference type="NCBI Taxonomy" id="8187"/>
    <lineage>
        <taxon>Eukaryota</taxon>
        <taxon>Metazoa</taxon>
        <taxon>Chordata</taxon>
        <taxon>Craniata</taxon>
        <taxon>Vertebrata</taxon>
        <taxon>Euteleostomi</taxon>
        <taxon>Actinopterygii</taxon>
        <taxon>Neopterygii</taxon>
        <taxon>Teleostei</taxon>
        <taxon>Neoteleostei</taxon>
        <taxon>Acanthomorphata</taxon>
        <taxon>Carangaria</taxon>
        <taxon>Carangaria incertae sedis</taxon>
        <taxon>Centropomidae</taxon>
        <taxon>Lates</taxon>
    </lineage>
</organism>
<protein>
    <recommendedName>
        <fullName evidence="3">EGF-like domain-containing protein</fullName>
    </recommendedName>
</protein>
<dbReference type="PROSITE" id="PS50026">
    <property type="entry name" value="EGF_3"/>
    <property type="match status" value="1"/>
</dbReference>
<feature type="domain" description="EGF-like" evidence="3">
    <location>
        <begin position="488"/>
        <end position="526"/>
    </location>
</feature>
<keyword evidence="5" id="KW-1185">Reference proteome</keyword>
<dbReference type="CDD" id="cd00054">
    <property type="entry name" value="EGF_CA"/>
    <property type="match status" value="1"/>
</dbReference>
<accession>A0A4W6EW06</accession>
<dbReference type="SUPFAM" id="SSF57196">
    <property type="entry name" value="EGF/Laminin"/>
    <property type="match status" value="1"/>
</dbReference>
<evidence type="ECO:0000313" key="4">
    <source>
        <dbReference type="Ensembl" id="ENSLCAP00010043348.1"/>
    </source>
</evidence>
<dbReference type="AlphaFoldDB" id="A0A4W6EW06"/>
<reference evidence="4" key="2">
    <citation type="submission" date="2025-08" db="UniProtKB">
        <authorList>
            <consortium name="Ensembl"/>
        </authorList>
    </citation>
    <scope>IDENTIFICATION</scope>
</reference>
<feature type="disulfide bond" evidence="1">
    <location>
        <begin position="497"/>
        <end position="514"/>
    </location>
</feature>
<evidence type="ECO:0000256" key="1">
    <source>
        <dbReference type="PROSITE-ProRule" id="PRU00076"/>
    </source>
</evidence>
<dbReference type="InParanoid" id="A0A4W6EW06"/>
<keyword evidence="1" id="KW-1015">Disulfide bond</keyword>
<dbReference type="InterPro" id="IPR000742">
    <property type="entry name" value="EGF"/>
</dbReference>
<evidence type="ECO:0000259" key="3">
    <source>
        <dbReference type="PROSITE" id="PS50026"/>
    </source>
</evidence>
<reference evidence="5" key="1">
    <citation type="submission" date="2015-09" db="EMBL/GenBank/DDBJ databases">
        <authorList>
            <person name="Sai Rama Sridatta P."/>
        </authorList>
    </citation>
    <scope>NUCLEOTIDE SEQUENCE [LARGE SCALE GENOMIC DNA]</scope>
</reference>
<evidence type="ECO:0000313" key="5">
    <source>
        <dbReference type="Proteomes" id="UP000314980"/>
    </source>
</evidence>
<dbReference type="PROSITE" id="PS00022">
    <property type="entry name" value="EGF_1"/>
    <property type="match status" value="1"/>
</dbReference>
<proteinExistence type="predicted"/>